<evidence type="ECO:0000313" key="3">
    <source>
        <dbReference type="EMBL" id="USS41983.1"/>
    </source>
</evidence>
<organism evidence="2 4">
    <name type="scientific">Burkholderia glumae</name>
    <name type="common">Pseudomonas glumae</name>
    <dbReference type="NCBI Taxonomy" id="337"/>
    <lineage>
        <taxon>Bacteria</taxon>
        <taxon>Pseudomonadati</taxon>
        <taxon>Pseudomonadota</taxon>
        <taxon>Betaproteobacteria</taxon>
        <taxon>Burkholderiales</taxon>
        <taxon>Burkholderiaceae</taxon>
        <taxon>Burkholderia</taxon>
    </lineage>
</organism>
<dbReference type="GeneID" id="45699182"/>
<feature type="compositionally biased region" description="Polar residues" evidence="1">
    <location>
        <begin position="45"/>
        <end position="54"/>
    </location>
</feature>
<dbReference type="Proteomes" id="UP001056386">
    <property type="component" value="Chromosome 2"/>
</dbReference>
<evidence type="ECO:0000313" key="4">
    <source>
        <dbReference type="Proteomes" id="UP000594892"/>
    </source>
</evidence>
<dbReference type="RefSeq" id="WP_017432593.1">
    <property type="nucleotide sequence ID" value="NZ_CP021075.1"/>
</dbReference>
<evidence type="ECO:0000256" key="1">
    <source>
        <dbReference type="SAM" id="MobiDB-lite"/>
    </source>
</evidence>
<feature type="compositionally biased region" description="Polar residues" evidence="1">
    <location>
        <begin position="1"/>
        <end position="22"/>
    </location>
</feature>
<gene>
    <name evidence="2" type="ORF">I6H06_09745</name>
    <name evidence="3" type="ORF">NFI99_06940</name>
</gene>
<sequence length="54" mass="6057">MQWRDNGSSQGIESINRFNSAGQVPISVPRQAKGAPVPIPHFDNFKNSMTHMKF</sequence>
<evidence type="ECO:0000313" key="2">
    <source>
        <dbReference type="EMBL" id="QPQ89881.1"/>
    </source>
</evidence>
<reference evidence="3" key="2">
    <citation type="submission" date="2022-06" db="EMBL/GenBank/DDBJ databases">
        <title>Draft genome sequence of Burkholderia glumae strain GR20004 isolated from rice panicle showing bacterial panicle blight.</title>
        <authorList>
            <person name="Choi S.Y."/>
            <person name="Lee Y.H."/>
        </authorList>
    </citation>
    <scope>NUCLEOTIDE SEQUENCE</scope>
    <source>
        <strain evidence="3">GR20004</strain>
    </source>
</reference>
<name>A0AAP9XWF3_BURGL</name>
<protein>
    <submittedName>
        <fullName evidence="2">Uncharacterized protein</fullName>
    </submittedName>
</protein>
<reference evidence="2 4" key="1">
    <citation type="submission" date="2020-12" db="EMBL/GenBank/DDBJ databases">
        <title>FDA dAtabase for Regulatory Grade micrObial Sequences (FDA-ARGOS): Supporting development and validation of Infectious Disease Dx tests.</title>
        <authorList>
            <person name="Minogue T."/>
            <person name="Wolcott M."/>
            <person name="Wasieloski L."/>
            <person name="Aguilar W."/>
            <person name="Moore D."/>
            <person name="Jaissle J."/>
            <person name="Tallon L."/>
            <person name="Sadzewicz L."/>
            <person name="Zhao X."/>
            <person name="Boylan J."/>
            <person name="Ott S."/>
            <person name="Bowen H."/>
            <person name="Vavikolanu K."/>
            <person name="Mehta A."/>
            <person name="Aluvathingal J."/>
            <person name="Nadendla S."/>
            <person name="Yan Y."/>
            <person name="Sichtig H."/>
        </authorList>
    </citation>
    <scope>NUCLEOTIDE SEQUENCE [LARGE SCALE GENOMIC DNA]</scope>
    <source>
        <strain evidence="2 4">FDAARGOS_949</strain>
    </source>
</reference>
<proteinExistence type="predicted"/>
<evidence type="ECO:0000313" key="5">
    <source>
        <dbReference type="Proteomes" id="UP001056386"/>
    </source>
</evidence>
<keyword evidence="5" id="KW-1185">Reference proteome</keyword>
<dbReference type="EMBL" id="CP099583">
    <property type="protein sequence ID" value="USS41983.1"/>
    <property type="molecule type" value="Genomic_DNA"/>
</dbReference>
<dbReference type="Proteomes" id="UP000594892">
    <property type="component" value="Chromosome 1"/>
</dbReference>
<dbReference type="EMBL" id="CP065600">
    <property type="protein sequence ID" value="QPQ89881.1"/>
    <property type="molecule type" value="Genomic_DNA"/>
</dbReference>
<accession>A0AAP9XWF3</accession>
<dbReference type="AlphaFoldDB" id="A0AAP9XWF3"/>
<feature type="region of interest" description="Disordered" evidence="1">
    <location>
        <begin position="1"/>
        <end position="54"/>
    </location>
</feature>